<reference evidence="9 10" key="1">
    <citation type="journal article" date="2011" name="Proc. Natl. Acad. Sci. U.S.A.">
        <title>Evolutionary erosion of yeast sex chromosomes by mating-type switching accidents.</title>
        <authorList>
            <person name="Gordon J.L."/>
            <person name="Armisen D."/>
            <person name="Proux-Wera E."/>
            <person name="Oheigeartaigh S.S."/>
            <person name="Byrne K.P."/>
            <person name="Wolfe K.H."/>
        </authorList>
    </citation>
    <scope>NUCLEOTIDE SEQUENCE [LARGE SCALE GENOMIC DNA]</scope>
    <source>
        <strain evidence="10">ATCC MYA-139 / BCRC 22969 / CBS 8797 / CCRC 22969 / KCTC 17520 / NBRC 10181 / NCYC 3082</strain>
    </source>
</reference>
<feature type="transmembrane region" description="Helical" evidence="7">
    <location>
        <begin position="431"/>
        <end position="451"/>
    </location>
</feature>
<dbReference type="GO" id="GO:0005886">
    <property type="term" value="C:plasma membrane"/>
    <property type="evidence" value="ECO:0007669"/>
    <property type="project" value="TreeGrafter"/>
</dbReference>
<dbReference type="InterPro" id="IPR004331">
    <property type="entry name" value="SPX_dom"/>
</dbReference>
<evidence type="ECO:0000256" key="5">
    <source>
        <dbReference type="ARBA" id="ARBA00023136"/>
    </source>
</evidence>
<dbReference type="HOGENOM" id="CLU_005170_8_0_1"/>
<keyword evidence="5 7" id="KW-0472">Membrane</keyword>
<dbReference type="OrthoDB" id="10260443at2759"/>
<dbReference type="PANTHER" id="PTHR10283">
    <property type="entry name" value="SOLUTE CARRIER FAMILY 13 MEMBER"/>
    <property type="match status" value="1"/>
</dbReference>
<accession>J7RIH3</accession>
<dbReference type="RefSeq" id="XP_022463574.1">
    <property type="nucleotide sequence ID" value="XM_022606927.1"/>
</dbReference>
<feature type="transmembrane region" description="Helical" evidence="7">
    <location>
        <begin position="687"/>
        <end position="705"/>
    </location>
</feature>
<dbReference type="PROSITE" id="PS51382">
    <property type="entry name" value="SPX"/>
    <property type="match status" value="1"/>
</dbReference>
<dbReference type="GO" id="GO:0005315">
    <property type="term" value="F:phosphate transmembrane transporter activity"/>
    <property type="evidence" value="ECO:0007669"/>
    <property type="project" value="TreeGrafter"/>
</dbReference>
<evidence type="ECO:0000256" key="7">
    <source>
        <dbReference type="SAM" id="Phobius"/>
    </source>
</evidence>
<feature type="transmembrane region" description="Helical" evidence="7">
    <location>
        <begin position="869"/>
        <end position="891"/>
    </location>
</feature>
<evidence type="ECO:0000313" key="9">
    <source>
        <dbReference type="EMBL" id="CCK69328.1"/>
    </source>
</evidence>
<protein>
    <recommendedName>
        <fullName evidence="8">SPX domain-containing protein</fullName>
    </recommendedName>
</protein>
<evidence type="ECO:0000313" key="10">
    <source>
        <dbReference type="Proteomes" id="UP000006310"/>
    </source>
</evidence>
<dbReference type="Pfam" id="PF03600">
    <property type="entry name" value="CitMHS"/>
    <property type="match status" value="1"/>
</dbReference>
<dbReference type="eggNOG" id="KOG1281">
    <property type="taxonomic scope" value="Eukaryota"/>
</dbReference>
<dbReference type="GeneID" id="34525008"/>
<feature type="region of interest" description="Disordered" evidence="6">
    <location>
        <begin position="62"/>
        <end position="83"/>
    </location>
</feature>
<keyword evidence="2" id="KW-0813">Transport</keyword>
<keyword evidence="10" id="KW-1185">Reference proteome</keyword>
<feature type="transmembrane region" description="Helical" evidence="7">
    <location>
        <begin position="506"/>
        <end position="531"/>
    </location>
</feature>
<feature type="transmembrane region" description="Helical" evidence="7">
    <location>
        <begin position="781"/>
        <end position="812"/>
    </location>
</feature>
<proteinExistence type="predicted"/>
<organism evidence="9 10">
    <name type="scientific">Huiozyma naganishii (strain ATCC MYA-139 / BCRC 22969 / CBS 8797 / KCTC 17520 / NBRC 10181 / NCYC 3082 / Yp74L-3)</name>
    <name type="common">Yeast</name>
    <name type="synonym">Kazachstania naganishii</name>
    <dbReference type="NCBI Taxonomy" id="1071383"/>
    <lineage>
        <taxon>Eukaryota</taxon>
        <taxon>Fungi</taxon>
        <taxon>Dikarya</taxon>
        <taxon>Ascomycota</taxon>
        <taxon>Saccharomycotina</taxon>
        <taxon>Saccharomycetes</taxon>
        <taxon>Saccharomycetales</taxon>
        <taxon>Saccharomycetaceae</taxon>
        <taxon>Huiozyma</taxon>
    </lineage>
</organism>
<evidence type="ECO:0000256" key="2">
    <source>
        <dbReference type="ARBA" id="ARBA00022448"/>
    </source>
</evidence>
<name>J7RIH3_HUIN7</name>
<dbReference type="Pfam" id="PF03105">
    <property type="entry name" value="SPX"/>
    <property type="match status" value="1"/>
</dbReference>
<feature type="transmembrane region" description="Helical" evidence="7">
    <location>
        <begin position="471"/>
        <end position="494"/>
    </location>
</feature>
<feature type="domain" description="SPX" evidence="8">
    <location>
        <begin position="1"/>
        <end position="308"/>
    </location>
</feature>
<dbReference type="CDD" id="cd01115">
    <property type="entry name" value="SLC13_permease"/>
    <property type="match status" value="1"/>
</dbReference>
<dbReference type="CDD" id="cd14478">
    <property type="entry name" value="SPX_PHO87_PHO90_like"/>
    <property type="match status" value="1"/>
</dbReference>
<dbReference type="GO" id="GO:0006797">
    <property type="term" value="P:polyphosphate metabolic process"/>
    <property type="evidence" value="ECO:0007669"/>
    <property type="project" value="TreeGrafter"/>
</dbReference>
<evidence type="ECO:0000256" key="4">
    <source>
        <dbReference type="ARBA" id="ARBA00022989"/>
    </source>
</evidence>
<dbReference type="STRING" id="1071383.J7RIH3"/>
<dbReference type="AlphaFoldDB" id="J7RIH3"/>
<dbReference type="KEGG" id="kng:KNAG_0C02170"/>
<feature type="transmembrane region" description="Helical" evidence="7">
    <location>
        <begin position="561"/>
        <end position="585"/>
    </location>
</feature>
<dbReference type="PANTHER" id="PTHR10283:SF110">
    <property type="entry name" value="INORGANIC PHOSPHATE TRANSPORTER PHO87-RELATED"/>
    <property type="match status" value="1"/>
</dbReference>
<evidence type="ECO:0000256" key="3">
    <source>
        <dbReference type="ARBA" id="ARBA00022692"/>
    </source>
</evidence>
<feature type="compositionally biased region" description="Polar residues" evidence="6">
    <location>
        <begin position="67"/>
        <end position="81"/>
    </location>
</feature>
<dbReference type="Proteomes" id="UP000006310">
    <property type="component" value="Chromosome 3"/>
</dbReference>
<keyword evidence="4 7" id="KW-1133">Transmembrane helix</keyword>
<evidence type="ECO:0000256" key="6">
    <source>
        <dbReference type="SAM" id="MobiDB-lite"/>
    </source>
</evidence>
<feature type="transmembrane region" description="Helical" evidence="7">
    <location>
        <begin position="605"/>
        <end position="624"/>
    </location>
</feature>
<feature type="transmembrane region" description="Helical" evidence="7">
    <location>
        <begin position="645"/>
        <end position="667"/>
    </location>
</feature>
<evidence type="ECO:0000256" key="1">
    <source>
        <dbReference type="ARBA" id="ARBA00004141"/>
    </source>
</evidence>
<feature type="transmembrane region" description="Helical" evidence="7">
    <location>
        <begin position="712"/>
        <end position="733"/>
    </location>
</feature>
<dbReference type="GO" id="GO:0006817">
    <property type="term" value="P:phosphate ion transport"/>
    <property type="evidence" value="ECO:0007669"/>
    <property type="project" value="TreeGrafter"/>
</dbReference>
<gene>
    <name evidence="9" type="primary">KNAG0C02170</name>
    <name evidence="9" type="ordered locus">KNAG_0C02170</name>
</gene>
<keyword evidence="3 7" id="KW-0812">Transmembrane</keyword>
<feature type="transmembrane region" description="Helical" evidence="7">
    <location>
        <begin position="824"/>
        <end position="848"/>
    </location>
</feature>
<dbReference type="OMA" id="DINNFPW"/>
<dbReference type="EMBL" id="HE978316">
    <property type="protein sequence ID" value="CCK69328.1"/>
    <property type="molecule type" value="Genomic_DNA"/>
</dbReference>
<evidence type="ECO:0000259" key="8">
    <source>
        <dbReference type="PROSITE" id="PS51382"/>
    </source>
</evidence>
<comment type="subcellular location">
    <subcellularLocation>
        <location evidence="1">Membrane</location>
        <topology evidence="1">Multi-pass membrane protein</topology>
    </subcellularLocation>
</comment>
<reference evidence="10" key="2">
    <citation type="submission" date="2012-08" db="EMBL/GenBank/DDBJ databases">
        <title>Genome sequence of Kazachstania naganishii.</title>
        <authorList>
            <person name="Gordon J.L."/>
            <person name="Armisen D."/>
            <person name="Proux-Wera E."/>
            <person name="OhEigeartaigh S.S."/>
            <person name="Byrne K.P."/>
            <person name="Wolfe K.H."/>
        </authorList>
    </citation>
    <scope>NUCLEOTIDE SEQUENCE [LARGE SCALE GENOMIC DNA]</scope>
    <source>
        <strain evidence="10">ATCC MYA-139 / BCRC 22969 / CBS 8797 / CCRC 22969 / KCTC 17520 / NBRC 10181 / NCYC 3082</strain>
    </source>
</reference>
<dbReference type="InterPro" id="IPR004680">
    <property type="entry name" value="Cit_transptr-like_dom"/>
</dbReference>
<feature type="transmembrane region" description="Helical" evidence="7">
    <location>
        <begin position="745"/>
        <end position="769"/>
    </location>
</feature>
<sequence>MRFSHFLKYNAVPEWQNQYMDYNALKNLIYTLQTDELHEDEQPVGSSLEQAKPSWKNKFSFRGKKNGSASSVPNANKQFDSSNREDTVLEQTFELKDFEEIDPESLAGPDKGKLYPRKMNAFQKVKGKFFDSSRRRSSSGSNFSKKTMVDIQETFVDDLVIERFKVDDFYKRTEAKFYLKFEKLVQDLMKEGLIAPSNDFAAAASTSYSSPENVENNLVVEETFEDDDDDVMENDEFADTPENTALLHHSEFTVKSQTRSFLKQNIINLYIDLSQLKAFIELNKMGFSKITKKADKVLHLNIKAELIQTGEFYKETYIFQKDTSVNLSAKLTQLVQFFAIITNRSEDVALAKQDLKSSLHDHIVWERSNIWKDMQGLLSQDNQLVTDLNVNDPNISLEGKLQLEYFKYPLPKEINLKWTTISSIWIPKLFFTWKAFKIAFIIMATGILLGVKTFNDPAQHRCMALVECVAFLWASEALPLHITAFLVPLLVVLFKVLKDDKTGVVLHAAAASSKILSTMWSSTIIILLAGFTLGEVLAQYNIAKVVASWILAAAGTRPRNVLLVAMSVVFFLSMWISNVAAPVLTYSLLSPVLDTLEADQPFGKALVLGVAIAANIGGMSSPISSPQNIISMAYLKPFDIGWGQFFAIALPTGIIAMLCCWVLLFMTFKINTTKLEKFVPIRTKFTLKQWFIIGVTIATIILWCVESQIESAFGSSGIIAVLPICIFFGTGLLSTHDFNTFPWSIVLLAMGGTALGSAVASSGLLSTIARALQKRILHDTALAVLCIFGALMLVVGTFVSHTVSAIIIIPLVKEIGDKLTDPKAAPLLVFGCALLASAGMGLASSGFPNVTAISMLDKKGNRYLSMGTFISRGVPCSIIVFVCVITIGYGITISVVKPVS</sequence>